<dbReference type="PANTHER" id="PTHR42871:SF1">
    <property type="entry name" value="CITRATE SYNTHASE"/>
    <property type="match status" value="1"/>
</dbReference>
<name>A0A139XZH4_TOXGO</name>
<evidence type="ECO:0000256" key="4">
    <source>
        <dbReference type="ARBA" id="ARBA00022679"/>
    </source>
</evidence>
<dbReference type="GO" id="GO:0006099">
    <property type="term" value="P:tricarboxylic acid cycle"/>
    <property type="evidence" value="ECO:0007669"/>
    <property type="project" value="UniProtKB-KW"/>
</dbReference>
<organism evidence="7 8">
    <name type="scientific">Toxoplasma gondii ARI</name>
    <dbReference type="NCBI Taxonomy" id="1074872"/>
    <lineage>
        <taxon>Eukaryota</taxon>
        <taxon>Sar</taxon>
        <taxon>Alveolata</taxon>
        <taxon>Apicomplexa</taxon>
        <taxon>Conoidasida</taxon>
        <taxon>Coccidia</taxon>
        <taxon>Eucoccidiorida</taxon>
        <taxon>Eimeriorina</taxon>
        <taxon>Sarcocystidae</taxon>
        <taxon>Toxoplasma</taxon>
    </lineage>
</organism>
<keyword evidence="4 5" id="KW-0808">Transferase</keyword>
<gene>
    <name evidence="7" type="ORF">TGARI_203110</name>
</gene>
<dbReference type="SUPFAM" id="SSF48256">
    <property type="entry name" value="Citrate synthase"/>
    <property type="match status" value="1"/>
</dbReference>
<dbReference type="PROSITE" id="PS00480">
    <property type="entry name" value="CITRATE_SYNTHASE"/>
    <property type="match status" value="1"/>
</dbReference>
<evidence type="ECO:0000313" key="8">
    <source>
        <dbReference type="Proteomes" id="UP000074247"/>
    </source>
</evidence>
<evidence type="ECO:0000313" key="7">
    <source>
        <dbReference type="EMBL" id="KYF44197.1"/>
    </source>
</evidence>
<dbReference type="FunFam" id="1.10.230.10:FF:000002">
    <property type="entry name" value="Citrate synthase"/>
    <property type="match status" value="1"/>
</dbReference>
<comment type="pathway">
    <text evidence="1">Carbohydrate metabolism.</text>
</comment>
<dbReference type="InterPro" id="IPR036969">
    <property type="entry name" value="Citrate_synthase_sf"/>
</dbReference>
<sequence>MNRLSVINAHLRPPGANTADNSEGQEKRRKTVAASSKDILIVVDERTGNEYSLSIQNDTVQAKDFGKIRVPGGPSLRIYDPGQMNTCVCSSRITYIDGAKGILRYRGYPIETLAEKVCFEECAFLLMYGELPSASQLASYTATLRRLADIPTDLRRLIKTFRPDAHPMGMLMSCLAAAGTLFPEANPCIAGQTVYKDVLVRNKHLLKVLAMMPAIAANIQRHRQGLQLVNPDPKLGFTASFMAMMDRRGDSACYSHPVLVKALDILFILHADHELNCSTAAARHVASSNADIYTSMAAATGALYGPRHGGANEAVVRMLERIKTIGAVPEFIAMVKDRKEKLMGFGHRVYKSYDPRANIIRQVAELVFKVVGDSPLIEVARELERVAMKDPYFTTRRLYPNVDFYSGIIYKAMGFPIDFFPLLFAIPRTAGWTAHFNEFINDPENRIARPFQVYLGHGLRSEVPPIEERQELVTDSAFQVKISAEERRQLLSVARDTSPPPDALTANEI</sequence>
<evidence type="ECO:0000256" key="3">
    <source>
        <dbReference type="ARBA" id="ARBA00022532"/>
    </source>
</evidence>
<reference evidence="7 8" key="1">
    <citation type="journal article" date="2016" name="Nat. Commun.">
        <title>Local admixture of amplified and diversified secreted pathogenesis determinants shapes mosaic Toxoplasma gondii genomes.</title>
        <authorList>
            <person name="Lorenzi H."/>
            <person name="Khan A."/>
            <person name="Behnke M.S."/>
            <person name="Namasivayam S."/>
            <person name="Swapna L.S."/>
            <person name="Hadjithomas M."/>
            <person name="Karamycheva S."/>
            <person name="Pinney D."/>
            <person name="Brunk B.P."/>
            <person name="Ajioka J.W."/>
            <person name="Ajzenberg D."/>
            <person name="Boothroyd J.C."/>
            <person name="Boyle J.P."/>
            <person name="Darde M.L."/>
            <person name="Diaz-Miranda M.A."/>
            <person name="Dubey J.P."/>
            <person name="Fritz H.M."/>
            <person name="Gennari S.M."/>
            <person name="Gregory B.D."/>
            <person name="Kim K."/>
            <person name="Saeij J.P."/>
            <person name="Su C."/>
            <person name="White M.W."/>
            <person name="Zhu X.Q."/>
            <person name="Howe D.K."/>
            <person name="Rosenthal B.M."/>
            <person name="Grigg M.E."/>
            <person name="Parkinson J."/>
            <person name="Liu L."/>
            <person name="Kissinger J.C."/>
            <person name="Roos D.S."/>
            <person name="Sibley L.D."/>
        </authorList>
    </citation>
    <scope>NUCLEOTIDE SEQUENCE [LARGE SCALE GENOMIC DNA]</scope>
    <source>
        <strain evidence="7 8">ARI</strain>
    </source>
</reference>
<dbReference type="OrthoDB" id="435022at2759"/>
<dbReference type="InterPro" id="IPR019810">
    <property type="entry name" value="Citrate_synthase_AS"/>
</dbReference>
<dbReference type="Proteomes" id="UP000074247">
    <property type="component" value="Unassembled WGS sequence"/>
</dbReference>
<dbReference type="GO" id="GO:0046912">
    <property type="term" value="F:acyltransferase activity, acyl groups converted into alkyl on transfer"/>
    <property type="evidence" value="ECO:0007669"/>
    <property type="project" value="InterPro"/>
</dbReference>
<protein>
    <recommendedName>
        <fullName evidence="5">Citrate synthase</fullName>
    </recommendedName>
</protein>
<dbReference type="InterPro" id="IPR002020">
    <property type="entry name" value="Citrate_synthase"/>
</dbReference>
<dbReference type="Gene3D" id="1.10.580.10">
    <property type="entry name" value="Citrate Synthase, domain 1"/>
    <property type="match status" value="1"/>
</dbReference>
<dbReference type="InterPro" id="IPR016143">
    <property type="entry name" value="Citrate_synth-like_sm_a-sub"/>
</dbReference>
<evidence type="ECO:0000256" key="1">
    <source>
        <dbReference type="ARBA" id="ARBA00005007"/>
    </source>
</evidence>
<comment type="similarity">
    <text evidence="2 5">Belongs to the citrate synthase family.</text>
</comment>
<dbReference type="PRINTS" id="PR00143">
    <property type="entry name" value="CITRTSNTHASE"/>
</dbReference>
<dbReference type="EMBL" id="AGQS02004462">
    <property type="protein sequence ID" value="KYF44197.1"/>
    <property type="molecule type" value="Genomic_DNA"/>
</dbReference>
<keyword evidence="3" id="KW-0816">Tricarboxylic acid cycle</keyword>
<feature type="region of interest" description="Disordered" evidence="6">
    <location>
        <begin position="1"/>
        <end position="29"/>
    </location>
</feature>
<dbReference type="VEuPathDB" id="ToxoDB:TGARI_203110"/>
<comment type="caution">
    <text evidence="7">The sequence shown here is derived from an EMBL/GenBank/DDBJ whole genome shotgun (WGS) entry which is preliminary data.</text>
</comment>
<evidence type="ECO:0000256" key="2">
    <source>
        <dbReference type="ARBA" id="ARBA00010566"/>
    </source>
</evidence>
<proteinExistence type="inferred from homology"/>
<dbReference type="InterPro" id="IPR016142">
    <property type="entry name" value="Citrate_synth-like_lrg_a-sub"/>
</dbReference>
<dbReference type="PANTHER" id="PTHR42871">
    <property type="entry name" value="CITRATE SYNTHASE"/>
    <property type="match status" value="1"/>
</dbReference>
<evidence type="ECO:0000256" key="5">
    <source>
        <dbReference type="RuleBase" id="RU000441"/>
    </source>
</evidence>
<dbReference type="Pfam" id="PF00285">
    <property type="entry name" value="Citrate_synt"/>
    <property type="match status" value="1"/>
</dbReference>
<dbReference type="AlphaFoldDB" id="A0A139XZH4"/>
<keyword evidence="7" id="KW-0012">Acyltransferase</keyword>
<accession>A0A139XZH4</accession>
<evidence type="ECO:0000256" key="6">
    <source>
        <dbReference type="SAM" id="MobiDB-lite"/>
    </source>
</evidence>
<dbReference type="Gene3D" id="1.10.230.10">
    <property type="entry name" value="Cytochrome P450-Terp, domain 2"/>
    <property type="match status" value="1"/>
</dbReference>